<feature type="domain" description="AB hydrolase-1" evidence="1">
    <location>
        <begin position="19"/>
        <end position="226"/>
    </location>
</feature>
<organism evidence="2 3">
    <name type="scientific">Rathayibacter festucae DSM 15932</name>
    <dbReference type="NCBI Taxonomy" id="1328866"/>
    <lineage>
        <taxon>Bacteria</taxon>
        <taxon>Bacillati</taxon>
        <taxon>Actinomycetota</taxon>
        <taxon>Actinomycetes</taxon>
        <taxon>Micrococcales</taxon>
        <taxon>Microbacteriaceae</taxon>
        <taxon>Rathayibacter</taxon>
    </lineage>
</organism>
<dbReference type="AlphaFoldDB" id="A0A3T0T2Q0"/>
<dbReference type="PANTHER" id="PTHR43194">
    <property type="entry name" value="HYDROLASE ALPHA/BETA FOLD FAMILY"/>
    <property type="match status" value="1"/>
</dbReference>
<name>A0A3T0T2Q0_9MICO</name>
<sequence>MIEDAVPLASRRIGDGPALVLLHPGGTDSRSLEPLVAELRSDYTLHLPDQRGHGRTADSDAPLSFAAMARDTIALIESLPGVPVHLLGHSDGAIVALHVALRRPDLVASLVFSSGVFHRDGWLPGVLDGEAPEFLRDGYAEVSPDGAAHWDVVVAKLDALHASEPELTTADLRGLAVPTLLLFGDDDEIRFEHVLAMYDAIPDAELAVVPRASHGVIVEKPDLVARLVRDFHDPGKTDGFAPIRRA</sequence>
<dbReference type="RefSeq" id="WP_127887463.1">
    <property type="nucleotide sequence ID" value="NZ_CP028137.1"/>
</dbReference>
<dbReference type="SUPFAM" id="SSF53474">
    <property type="entry name" value="alpha/beta-Hydrolases"/>
    <property type="match status" value="1"/>
</dbReference>
<dbReference type="Pfam" id="PF12697">
    <property type="entry name" value="Abhydrolase_6"/>
    <property type="match status" value="1"/>
</dbReference>
<keyword evidence="2" id="KW-0378">Hydrolase</keyword>
<dbReference type="PANTHER" id="PTHR43194:SF5">
    <property type="entry name" value="PIMELOYL-[ACYL-CARRIER PROTEIN] METHYL ESTER ESTERASE"/>
    <property type="match status" value="1"/>
</dbReference>
<dbReference type="KEGG" id="rfs:C1I64_12850"/>
<reference evidence="2 3" key="1">
    <citation type="submission" date="2018-03" db="EMBL/GenBank/DDBJ databases">
        <title>Bacteriophage NCPPB3778 and a type I-E CRISPR drive the evolution of the US Biological Select Agent, Rathayibacter toxicus.</title>
        <authorList>
            <person name="Davis E.W.II."/>
            <person name="Tabima J.F."/>
            <person name="Weisberg A.J."/>
            <person name="Dantas Lopes L."/>
            <person name="Wiseman M.S."/>
            <person name="Wiseman M.S."/>
            <person name="Pupko T."/>
            <person name="Belcher M.S."/>
            <person name="Sechler A.J."/>
            <person name="Tancos M.A."/>
            <person name="Schroeder B.K."/>
            <person name="Murray T.D."/>
            <person name="Luster D.G."/>
            <person name="Schneider W.L."/>
            <person name="Rogers E."/>
            <person name="Andreote F.D."/>
            <person name="Grunwald N.J."/>
            <person name="Putnam M.L."/>
            <person name="Chang J.H."/>
        </authorList>
    </citation>
    <scope>NUCLEOTIDE SEQUENCE [LARGE SCALE GENOMIC DNA]</scope>
    <source>
        <strain evidence="2 3">DSM 15932</strain>
    </source>
</reference>
<dbReference type="InterPro" id="IPR050228">
    <property type="entry name" value="Carboxylesterase_BioH"/>
</dbReference>
<evidence type="ECO:0000259" key="1">
    <source>
        <dbReference type="Pfam" id="PF12697"/>
    </source>
</evidence>
<accession>A0A3T0T2Q0</accession>
<evidence type="ECO:0000313" key="3">
    <source>
        <dbReference type="Proteomes" id="UP000285317"/>
    </source>
</evidence>
<proteinExistence type="predicted"/>
<dbReference type="EMBL" id="CP028137">
    <property type="protein sequence ID" value="AZZ52839.1"/>
    <property type="molecule type" value="Genomic_DNA"/>
</dbReference>
<dbReference type="Gene3D" id="3.40.50.1820">
    <property type="entry name" value="alpha/beta hydrolase"/>
    <property type="match status" value="1"/>
</dbReference>
<dbReference type="Proteomes" id="UP000285317">
    <property type="component" value="Chromosome"/>
</dbReference>
<gene>
    <name evidence="2" type="ORF">C1I64_12850</name>
</gene>
<evidence type="ECO:0000313" key="2">
    <source>
        <dbReference type="EMBL" id="AZZ52839.1"/>
    </source>
</evidence>
<dbReference type="GO" id="GO:0016787">
    <property type="term" value="F:hydrolase activity"/>
    <property type="evidence" value="ECO:0007669"/>
    <property type="project" value="UniProtKB-KW"/>
</dbReference>
<dbReference type="InterPro" id="IPR000073">
    <property type="entry name" value="AB_hydrolase_1"/>
</dbReference>
<dbReference type="InterPro" id="IPR029058">
    <property type="entry name" value="AB_hydrolase_fold"/>
</dbReference>
<protein>
    <submittedName>
        <fullName evidence="2">Alpha/beta hydrolase</fullName>
    </submittedName>
</protein>